<evidence type="ECO:0000313" key="1">
    <source>
        <dbReference type="EMBL" id="SEF38085.1"/>
    </source>
</evidence>
<proteinExistence type="predicted"/>
<gene>
    <name evidence="1" type="ORF">SAMN05421837_11836</name>
</gene>
<keyword evidence="2" id="KW-1185">Reference proteome</keyword>
<dbReference type="STRING" id="218821.SAMN05421837_11836"/>
<evidence type="ECO:0000313" key="2">
    <source>
        <dbReference type="Proteomes" id="UP000198878"/>
    </source>
</evidence>
<dbReference type="EMBL" id="FNUJ01000018">
    <property type="protein sequence ID" value="SEF38085.1"/>
    <property type="molecule type" value="Genomic_DNA"/>
</dbReference>
<protein>
    <submittedName>
        <fullName evidence="1">Uncharacterized protein</fullName>
    </submittedName>
</protein>
<sequence>MASAPQDARGDRRAVPACAVQHDRPVEGNLRDPLRQLANGMRSEPAMAPAAVVAAKVDATGAVAVVRLRRRYSTVTLLACSA</sequence>
<organism evidence="1 2">
    <name type="scientific">Amycolatopsis pretoriensis</name>
    <dbReference type="NCBI Taxonomy" id="218821"/>
    <lineage>
        <taxon>Bacteria</taxon>
        <taxon>Bacillati</taxon>
        <taxon>Actinomycetota</taxon>
        <taxon>Actinomycetes</taxon>
        <taxon>Pseudonocardiales</taxon>
        <taxon>Pseudonocardiaceae</taxon>
        <taxon>Amycolatopsis</taxon>
    </lineage>
</organism>
<accession>A0A1H5RI93</accession>
<reference evidence="2" key="1">
    <citation type="submission" date="2016-10" db="EMBL/GenBank/DDBJ databases">
        <authorList>
            <person name="Varghese N."/>
            <person name="Submissions S."/>
        </authorList>
    </citation>
    <scope>NUCLEOTIDE SEQUENCE [LARGE SCALE GENOMIC DNA]</scope>
    <source>
        <strain evidence="2">DSM 44654</strain>
    </source>
</reference>
<dbReference type="Proteomes" id="UP000198878">
    <property type="component" value="Unassembled WGS sequence"/>
</dbReference>
<dbReference type="AlphaFoldDB" id="A0A1H5RI93"/>
<name>A0A1H5RI93_9PSEU</name>